<keyword evidence="3" id="KW-1185">Reference proteome</keyword>
<evidence type="ECO:0000256" key="1">
    <source>
        <dbReference type="ARBA" id="ARBA00023186"/>
    </source>
</evidence>
<sequence>MEKTTEYSAIMENRKNLYLFLGRLYKVEVDQILLEQIKGMQFPEECGEDELTDGYRMLKEYLCGLENDPLTDLAVDYARVFLGAGIAGNEAAYPYESVYTSPKRLIMQDARDQVVALYRTKGLIKSGALDFPEDHIALELEFMVHLCQETQQALATREWSAVSACLKEQLDFLAQHLQNWVPAFCSDVEKYAETGLYQAVAKITNGYLRLECTLLEELIAETVVEVGA</sequence>
<keyword evidence="1" id="KW-0143">Chaperone</keyword>
<dbReference type="PANTHER" id="PTHR34227:SF11">
    <property type="entry name" value="CHAPERONE PROTEIN TORD"/>
    <property type="match status" value="1"/>
</dbReference>
<gene>
    <name evidence="2" type="primary">torD_1</name>
    <name evidence="2" type="ORF">SPACI_022970</name>
</gene>
<accession>A0ABZ3J2Y0</accession>
<name>A0ABZ3J2Y0_SPOA4</name>
<organism evidence="2 3">
    <name type="scientific">Sporomusa acidovorans (strain ATCC 49682 / DSM 3132 / Mol)</name>
    <dbReference type="NCBI Taxonomy" id="1123286"/>
    <lineage>
        <taxon>Bacteria</taxon>
        <taxon>Bacillati</taxon>
        <taxon>Bacillota</taxon>
        <taxon>Negativicutes</taxon>
        <taxon>Selenomonadales</taxon>
        <taxon>Sporomusaceae</taxon>
        <taxon>Sporomusa</taxon>
    </lineage>
</organism>
<protein>
    <submittedName>
        <fullName evidence="2">Chaperone protein TorD</fullName>
    </submittedName>
</protein>
<dbReference type="Gene3D" id="1.10.3480.10">
    <property type="entry name" value="TorD-like"/>
    <property type="match status" value="1"/>
</dbReference>
<dbReference type="InterPro" id="IPR036411">
    <property type="entry name" value="TorD-like_sf"/>
</dbReference>
<dbReference type="SUPFAM" id="SSF89155">
    <property type="entry name" value="TorD-like"/>
    <property type="match status" value="1"/>
</dbReference>
<dbReference type="Proteomes" id="UP000216052">
    <property type="component" value="Chromosome"/>
</dbReference>
<dbReference type="InterPro" id="IPR020945">
    <property type="entry name" value="DMSO/NO3_reduct_chaperone"/>
</dbReference>
<dbReference type="InterPro" id="IPR050289">
    <property type="entry name" value="TorD/DmsD_chaperones"/>
</dbReference>
<proteinExistence type="predicted"/>
<dbReference type="EMBL" id="CP155571">
    <property type="protein sequence ID" value="XFO72251.1"/>
    <property type="molecule type" value="Genomic_DNA"/>
</dbReference>
<evidence type="ECO:0000313" key="3">
    <source>
        <dbReference type="Proteomes" id="UP000216052"/>
    </source>
</evidence>
<dbReference type="Pfam" id="PF02613">
    <property type="entry name" value="Nitrate_red_del"/>
    <property type="match status" value="1"/>
</dbReference>
<reference evidence="2" key="1">
    <citation type="submission" date="2024-05" db="EMBL/GenBank/DDBJ databases">
        <title>Isolation and characterization of Sporomusa carbonis sp. nov., a carboxydotrophic hydrogenogen in the genus of Sporomusa isolated from a charcoal burning pile.</title>
        <authorList>
            <person name="Boeer T."/>
            <person name="Rosenbaum F."/>
            <person name="Eysell L."/>
            <person name="Mueller V."/>
            <person name="Daniel R."/>
            <person name="Poehlein A."/>
        </authorList>
    </citation>
    <scope>NUCLEOTIDE SEQUENCE [LARGE SCALE GENOMIC DNA]</scope>
    <source>
        <strain evidence="2">DSM 3132</strain>
    </source>
</reference>
<dbReference type="PANTHER" id="PTHR34227">
    <property type="entry name" value="CHAPERONE PROTEIN YCDY"/>
    <property type="match status" value="1"/>
</dbReference>
<evidence type="ECO:0000313" key="2">
    <source>
        <dbReference type="EMBL" id="XFO72251.1"/>
    </source>
</evidence>